<accession>A0ABU6U244</accession>
<proteinExistence type="predicted"/>
<sequence>MKMLVLFHHKRLRQVLLVRARSSTRLTCRILTWKLYLVLVGEIAGLAAVHRFLKGRILPQSFMLDNPFIARRRLLSR</sequence>
<organism evidence="2 3">
    <name type="scientific">Stylosanthes scabra</name>
    <dbReference type="NCBI Taxonomy" id="79078"/>
    <lineage>
        <taxon>Eukaryota</taxon>
        <taxon>Viridiplantae</taxon>
        <taxon>Streptophyta</taxon>
        <taxon>Embryophyta</taxon>
        <taxon>Tracheophyta</taxon>
        <taxon>Spermatophyta</taxon>
        <taxon>Magnoliopsida</taxon>
        <taxon>eudicotyledons</taxon>
        <taxon>Gunneridae</taxon>
        <taxon>Pentapetalae</taxon>
        <taxon>rosids</taxon>
        <taxon>fabids</taxon>
        <taxon>Fabales</taxon>
        <taxon>Fabaceae</taxon>
        <taxon>Papilionoideae</taxon>
        <taxon>50 kb inversion clade</taxon>
        <taxon>dalbergioids sensu lato</taxon>
        <taxon>Dalbergieae</taxon>
        <taxon>Pterocarpus clade</taxon>
        <taxon>Stylosanthes</taxon>
    </lineage>
</organism>
<keyword evidence="1" id="KW-0472">Membrane</keyword>
<keyword evidence="1" id="KW-0812">Transmembrane</keyword>
<name>A0ABU6U244_9FABA</name>
<comment type="caution">
    <text evidence="2">The sequence shown here is derived from an EMBL/GenBank/DDBJ whole genome shotgun (WGS) entry which is preliminary data.</text>
</comment>
<evidence type="ECO:0000313" key="2">
    <source>
        <dbReference type="EMBL" id="MED6154722.1"/>
    </source>
</evidence>
<protein>
    <submittedName>
        <fullName evidence="2">Uncharacterized protein</fullName>
    </submittedName>
</protein>
<keyword evidence="3" id="KW-1185">Reference proteome</keyword>
<feature type="transmembrane region" description="Helical" evidence="1">
    <location>
        <begin position="33"/>
        <end position="53"/>
    </location>
</feature>
<dbReference type="Proteomes" id="UP001341840">
    <property type="component" value="Unassembled WGS sequence"/>
</dbReference>
<dbReference type="EMBL" id="JASCZI010103283">
    <property type="protein sequence ID" value="MED6154722.1"/>
    <property type="molecule type" value="Genomic_DNA"/>
</dbReference>
<evidence type="ECO:0000313" key="3">
    <source>
        <dbReference type="Proteomes" id="UP001341840"/>
    </source>
</evidence>
<feature type="non-terminal residue" evidence="2">
    <location>
        <position position="77"/>
    </location>
</feature>
<gene>
    <name evidence="2" type="ORF">PIB30_115467</name>
</gene>
<evidence type="ECO:0000256" key="1">
    <source>
        <dbReference type="SAM" id="Phobius"/>
    </source>
</evidence>
<keyword evidence="1" id="KW-1133">Transmembrane helix</keyword>
<reference evidence="2 3" key="1">
    <citation type="journal article" date="2023" name="Plants (Basel)">
        <title>Bridging the Gap: Combining Genomics and Transcriptomics Approaches to Understand Stylosanthes scabra, an Orphan Legume from the Brazilian Caatinga.</title>
        <authorList>
            <person name="Ferreira-Neto J.R.C."/>
            <person name="da Silva M.D."/>
            <person name="Binneck E."/>
            <person name="de Melo N.F."/>
            <person name="da Silva R.H."/>
            <person name="de Melo A.L.T.M."/>
            <person name="Pandolfi V."/>
            <person name="Bustamante F.O."/>
            <person name="Brasileiro-Vidal A.C."/>
            <person name="Benko-Iseppon A.M."/>
        </authorList>
    </citation>
    <scope>NUCLEOTIDE SEQUENCE [LARGE SCALE GENOMIC DNA]</scope>
    <source>
        <tissue evidence="2">Leaves</tissue>
    </source>
</reference>